<proteinExistence type="predicted"/>
<reference evidence="1" key="2">
    <citation type="submission" date="2022-06" db="UniProtKB">
        <authorList>
            <consortium name="EnsemblMetazoa"/>
        </authorList>
    </citation>
    <scope>IDENTIFICATION</scope>
    <source>
        <strain evidence="1">PS312</strain>
    </source>
</reference>
<dbReference type="EnsemblMetazoa" id="PPA34900.1">
    <property type="protein sequence ID" value="PPA34900.1"/>
    <property type="gene ID" value="WBGene00273269"/>
</dbReference>
<organism evidence="1 2">
    <name type="scientific">Pristionchus pacificus</name>
    <name type="common">Parasitic nematode worm</name>
    <dbReference type="NCBI Taxonomy" id="54126"/>
    <lineage>
        <taxon>Eukaryota</taxon>
        <taxon>Metazoa</taxon>
        <taxon>Ecdysozoa</taxon>
        <taxon>Nematoda</taxon>
        <taxon>Chromadorea</taxon>
        <taxon>Rhabditida</taxon>
        <taxon>Rhabditina</taxon>
        <taxon>Diplogasteromorpha</taxon>
        <taxon>Diplogasteroidea</taxon>
        <taxon>Neodiplogasteridae</taxon>
        <taxon>Pristionchus</taxon>
    </lineage>
</organism>
<name>A0A2A6C6B5_PRIPA</name>
<evidence type="ECO:0000313" key="1">
    <source>
        <dbReference type="EnsemblMetazoa" id="PPA34900.1"/>
    </source>
</evidence>
<accession>A0A8R1YVX0</accession>
<gene>
    <name evidence="1" type="primary">WBGene00273269</name>
</gene>
<keyword evidence="2" id="KW-1185">Reference proteome</keyword>
<dbReference type="Proteomes" id="UP000005239">
    <property type="component" value="Unassembled WGS sequence"/>
</dbReference>
<dbReference type="AlphaFoldDB" id="A0A2A6C6B5"/>
<reference evidence="2" key="1">
    <citation type="journal article" date="2008" name="Nat. Genet.">
        <title>The Pristionchus pacificus genome provides a unique perspective on nematode lifestyle and parasitism.</title>
        <authorList>
            <person name="Dieterich C."/>
            <person name="Clifton S.W."/>
            <person name="Schuster L.N."/>
            <person name="Chinwalla A."/>
            <person name="Delehaunty K."/>
            <person name="Dinkelacker I."/>
            <person name="Fulton L."/>
            <person name="Fulton R."/>
            <person name="Godfrey J."/>
            <person name="Minx P."/>
            <person name="Mitreva M."/>
            <person name="Roeseler W."/>
            <person name="Tian H."/>
            <person name="Witte H."/>
            <person name="Yang S.P."/>
            <person name="Wilson R.K."/>
            <person name="Sommer R.J."/>
        </authorList>
    </citation>
    <scope>NUCLEOTIDE SEQUENCE [LARGE SCALE GENOMIC DNA]</scope>
    <source>
        <strain evidence="2">PS312</strain>
    </source>
</reference>
<protein>
    <submittedName>
        <fullName evidence="1">Uncharacterized protein</fullName>
    </submittedName>
</protein>
<sequence length="121" mass="13464">MDQARVPYPIESTVLQFAVYGSAEDYSATRDSLRSPSNSTSPYPKMLLIQVGGEEFIDVRAVVASKELIDITACYLLITPSSLIIHNGRGSIDWMSSWLRDNGGMSNSCCKDNRWRSRKGI</sequence>
<evidence type="ECO:0000313" key="2">
    <source>
        <dbReference type="Proteomes" id="UP000005239"/>
    </source>
</evidence>
<dbReference type="OrthoDB" id="28894at2759"/>
<accession>A0A2A6C6B5</accession>